<feature type="region of interest" description="Disordered" evidence="1">
    <location>
        <begin position="135"/>
        <end position="170"/>
    </location>
</feature>
<evidence type="ECO:0000313" key="2">
    <source>
        <dbReference type="EMBL" id="QIS10608.1"/>
    </source>
</evidence>
<evidence type="ECO:0000313" key="3">
    <source>
        <dbReference type="Proteomes" id="UP000503540"/>
    </source>
</evidence>
<dbReference type="RefSeq" id="WP_167473556.1">
    <property type="nucleotide sequence ID" value="NZ_CP046172.1"/>
</dbReference>
<name>A0A6G9YBR3_9NOCA</name>
<feature type="compositionally biased region" description="Basic and acidic residues" evidence="1">
    <location>
        <begin position="135"/>
        <end position="144"/>
    </location>
</feature>
<dbReference type="Proteomes" id="UP000503540">
    <property type="component" value="Chromosome"/>
</dbReference>
<proteinExistence type="predicted"/>
<accession>A0A6G9YBR3</accession>
<dbReference type="AlphaFoldDB" id="A0A6G9YBR3"/>
<dbReference type="EMBL" id="CP046172">
    <property type="protein sequence ID" value="QIS10608.1"/>
    <property type="molecule type" value="Genomic_DNA"/>
</dbReference>
<organism evidence="2 3">
    <name type="scientific">Nocardia arthritidis</name>
    <dbReference type="NCBI Taxonomy" id="228602"/>
    <lineage>
        <taxon>Bacteria</taxon>
        <taxon>Bacillati</taxon>
        <taxon>Actinomycetota</taxon>
        <taxon>Actinomycetes</taxon>
        <taxon>Mycobacteriales</taxon>
        <taxon>Nocardiaceae</taxon>
        <taxon>Nocardia</taxon>
    </lineage>
</organism>
<gene>
    <name evidence="2" type="ORF">F5544_13600</name>
</gene>
<keyword evidence="3" id="KW-1185">Reference proteome</keyword>
<reference evidence="2 3" key="1">
    <citation type="journal article" date="2019" name="ACS Chem. Biol.">
        <title>Identification and Mobilization of a Cryptic Antibiotic Biosynthesis Gene Locus from a Human-Pathogenic Nocardia Isolate.</title>
        <authorList>
            <person name="Herisse M."/>
            <person name="Ishida K."/>
            <person name="Porter J.L."/>
            <person name="Howden B."/>
            <person name="Hertweck C."/>
            <person name="Stinear T.P."/>
            <person name="Pidot S.J."/>
        </authorList>
    </citation>
    <scope>NUCLEOTIDE SEQUENCE [LARGE SCALE GENOMIC DNA]</scope>
    <source>
        <strain evidence="2 3">AUSMDU00012717</strain>
    </source>
</reference>
<sequence>MSILLDHSQEVLRRGRLDLVSQLGFSETPPAYPEDQYMAAYLERGTEPIWATYSLLGVEQWTRDGWQISYFLDRGIEICGIATDFMQQAYPKAVSLLCALGRYNECPGAYRPCRLVPVVRVPCRCGCGCRERSQRRRTDDRGDQPTDELNDIDPNGKSGNVTHDEPPEAG</sequence>
<protein>
    <submittedName>
        <fullName evidence="2">Uncharacterized protein</fullName>
    </submittedName>
</protein>
<evidence type="ECO:0000256" key="1">
    <source>
        <dbReference type="SAM" id="MobiDB-lite"/>
    </source>
</evidence>
<dbReference type="KEGG" id="nah:F5544_13600"/>